<dbReference type="PRINTS" id="PR00039">
    <property type="entry name" value="HTHLYSR"/>
</dbReference>
<dbReference type="Proteomes" id="UP001491613">
    <property type="component" value="Unassembled WGS sequence"/>
</dbReference>
<name>A0ABU9JG22_AEREN</name>
<evidence type="ECO:0000256" key="3">
    <source>
        <dbReference type="ARBA" id="ARBA00023125"/>
    </source>
</evidence>
<keyword evidence="4" id="KW-0804">Transcription</keyword>
<accession>A0ABU9JG22</accession>
<dbReference type="InterPro" id="IPR005119">
    <property type="entry name" value="LysR_subst-bd"/>
</dbReference>
<keyword evidence="2" id="KW-0805">Transcription regulation</keyword>
<dbReference type="CDD" id="cd08422">
    <property type="entry name" value="PBP2_CrgA_like"/>
    <property type="match status" value="1"/>
</dbReference>
<dbReference type="Gene3D" id="3.40.190.290">
    <property type="match status" value="1"/>
</dbReference>
<dbReference type="Pfam" id="PF03466">
    <property type="entry name" value="LysR_substrate"/>
    <property type="match status" value="1"/>
</dbReference>
<dbReference type="InterPro" id="IPR000847">
    <property type="entry name" value="LysR_HTH_N"/>
</dbReference>
<dbReference type="Gene3D" id="1.10.10.10">
    <property type="entry name" value="Winged helix-like DNA-binding domain superfamily/Winged helix DNA-binding domain"/>
    <property type="match status" value="1"/>
</dbReference>
<evidence type="ECO:0000256" key="4">
    <source>
        <dbReference type="ARBA" id="ARBA00023163"/>
    </source>
</evidence>
<evidence type="ECO:0000313" key="7">
    <source>
        <dbReference type="Proteomes" id="UP001491613"/>
    </source>
</evidence>
<evidence type="ECO:0000259" key="5">
    <source>
        <dbReference type="PROSITE" id="PS50931"/>
    </source>
</evidence>
<dbReference type="SUPFAM" id="SSF53850">
    <property type="entry name" value="Periplasmic binding protein-like II"/>
    <property type="match status" value="1"/>
</dbReference>
<dbReference type="PANTHER" id="PTHR30537">
    <property type="entry name" value="HTH-TYPE TRANSCRIPTIONAL REGULATOR"/>
    <property type="match status" value="1"/>
</dbReference>
<proteinExistence type="inferred from homology"/>
<protein>
    <submittedName>
        <fullName evidence="6">LysR family transcriptional regulator</fullName>
    </submittedName>
</protein>
<dbReference type="EMBL" id="JAZDDP010000010">
    <property type="protein sequence ID" value="MEL3921177.1"/>
    <property type="molecule type" value="Genomic_DNA"/>
</dbReference>
<dbReference type="RefSeq" id="WP_342017967.1">
    <property type="nucleotide sequence ID" value="NZ_JAVTII010000010.1"/>
</dbReference>
<sequence>MDLNAALILVRIVDKGSFTAAAQELGMTKAMVSRRIAELERRLGVRLLYRSTRQLTLTEEGEQYYQRCSKAVDALTEAELMLSARQQEVTGTLKLAVPIETGQLVVGRMVAKFLQRYPAMQVELELTNRILDPISEGLDAVVRVGDMSNSNLAARRLWSTERLLCASPDYLARSPAIARPEDLLRHERVAVSSGFLASHWCFEQDGREVLVDPPSRFRVNNITCAREAAKAGLGVASLPAMLCLEELERDELVSLLPEWQQPRVPIYLLFPERRLMPRKLRAFIDFMVENGVEFGIDKLL</sequence>
<dbReference type="InterPro" id="IPR036388">
    <property type="entry name" value="WH-like_DNA-bd_sf"/>
</dbReference>
<reference evidence="6 7" key="1">
    <citation type="submission" date="2024-01" db="EMBL/GenBank/DDBJ databases">
        <title>Horizontal gene transfer in Aeromonas trota.</title>
        <authorList>
            <person name="Otero Olarra J.E."/>
            <person name="Perez Valdespino A."/>
        </authorList>
    </citation>
    <scope>NUCLEOTIDE SEQUENCE [LARGE SCALE GENOMIC DNA]</scope>
    <source>
        <strain evidence="6 7">9.1</strain>
    </source>
</reference>
<dbReference type="InterPro" id="IPR058163">
    <property type="entry name" value="LysR-type_TF_proteobact-type"/>
</dbReference>
<evidence type="ECO:0000313" key="6">
    <source>
        <dbReference type="EMBL" id="MEL3921177.1"/>
    </source>
</evidence>
<comment type="similarity">
    <text evidence="1">Belongs to the LysR transcriptional regulatory family.</text>
</comment>
<organism evidence="6 7">
    <name type="scientific">Aeromonas enteropelogenes</name>
    <name type="common">Aeromonas trota</name>
    <dbReference type="NCBI Taxonomy" id="29489"/>
    <lineage>
        <taxon>Bacteria</taxon>
        <taxon>Pseudomonadati</taxon>
        <taxon>Pseudomonadota</taxon>
        <taxon>Gammaproteobacteria</taxon>
        <taxon>Aeromonadales</taxon>
        <taxon>Aeromonadaceae</taxon>
        <taxon>Aeromonas</taxon>
    </lineage>
</organism>
<dbReference type="PROSITE" id="PS50931">
    <property type="entry name" value="HTH_LYSR"/>
    <property type="match status" value="1"/>
</dbReference>
<dbReference type="Pfam" id="PF00126">
    <property type="entry name" value="HTH_1"/>
    <property type="match status" value="1"/>
</dbReference>
<dbReference type="InterPro" id="IPR036390">
    <property type="entry name" value="WH_DNA-bd_sf"/>
</dbReference>
<feature type="domain" description="HTH lysR-type" evidence="5">
    <location>
        <begin position="1"/>
        <end position="58"/>
    </location>
</feature>
<keyword evidence="3" id="KW-0238">DNA-binding</keyword>
<evidence type="ECO:0000256" key="1">
    <source>
        <dbReference type="ARBA" id="ARBA00009437"/>
    </source>
</evidence>
<evidence type="ECO:0000256" key="2">
    <source>
        <dbReference type="ARBA" id="ARBA00023015"/>
    </source>
</evidence>
<dbReference type="SUPFAM" id="SSF46785">
    <property type="entry name" value="Winged helix' DNA-binding domain"/>
    <property type="match status" value="1"/>
</dbReference>
<dbReference type="PANTHER" id="PTHR30537:SF68">
    <property type="entry name" value="TRANSCRIPTIONAL REGULATOR-RELATED"/>
    <property type="match status" value="1"/>
</dbReference>
<gene>
    <name evidence="6" type="ORF">V1482_17375</name>
</gene>
<comment type="caution">
    <text evidence="6">The sequence shown here is derived from an EMBL/GenBank/DDBJ whole genome shotgun (WGS) entry which is preliminary data.</text>
</comment>
<keyword evidence="7" id="KW-1185">Reference proteome</keyword>